<dbReference type="InterPro" id="IPR009875">
    <property type="entry name" value="PilZ_domain"/>
</dbReference>
<protein>
    <submittedName>
        <fullName evidence="3">Pilus protein PilZ</fullName>
    </submittedName>
</protein>
<organism evidence="3 4">
    <name type="scientific">Geomonas paludis</name>
    <dbReference type="NCBI Taxonomy" id="2740185"/>
    <lineage>
        <taxon>Bacteria</taxon>
        <taxon>Pseudomonadati</taxon>
        <taxon>Thermodesulfobacteriota</taxon>
        <taxon>Desulfuromonadia</taxon>
        <taxon>Geobacterales</taxon>
        <taxon>Geobacteraceae</taxon>
        <taxon>Geomonas</taxon>
    </lineage>
</organism>
<dbReference type="GO" id="GO:0035438">
    <property type="term" value="F:cyclic-di-GMP binding"/>
    <property type="evidence" value="ECO:0007669"/>
    <property type="project" value="InterPro"/>
</dbReference>
<gene>
    <name evidence="3" type="ORF">GMPD_38730</name>
</gene>
<reference evidence="4" key="1">
    <citation type="submission" date="2020-06" db="EMBL/GenBank/DDBJ databases">
        <title>Draft genomic sequecing of Geomonas sp. Red736.</title>
        <authorList>
            <person name="Itoh H."/>
            <person name="Xu Z.X."/>
            <person name="Ushijima N."/>
            <person name="Masuda Y."/>
            <person name="Shiratori Y."/>
            <person name="Senoo K."/>
        </authorList>
    </citation>
    <scope>NUCLEOTIDE SEQUENCE [LARGE SCALE GENOMIC DNA]</scope>
    <source>
        <strain evidence="4">Red736</strain>
    </source>
</reference>
<dbReference type="Gene3D" id="2.40.10.220">
    <property type="entry name" value="predicted glycosyltransferase like domains"/>
    <property type="match status" value="1"/>
</dbReference>
<dbReference type="AlphaFoldDB" id="A0A6V8N1R7"/>
<evidence type="ECO:0000259" key="1">
    <source>
        <dbReference type="Pfam" id="PF07238"/>
    </source>
</evidence>
<comment type="caution">
    <text evidence="3">The sequence shown here is derived from an EMBL/GenBank/DDBJ whole genome shotgun (WGS) entry which is preliminary data.</text>
</comment>
<dbReference type="RefSeq" id="WP_183350487.1">
    <property type="nucleotide sequence ID" value="NZ_BLXY01000014.1"/>
</dbReference>
<proteinExistence type="predicted"/>
<feature type="domain" description="PilZ" evidence="1">
    <location>
        <begin position="105"/>
        <end position="222"/>
    </location>
</feature>
<name>A0A6V8N1R7_9BACT</name>
<dbReference type="SUPFAM" id="SSF141371">
    <property type="entry name" value="PilZ domain-like"/>
    <property type="match status" value="1"/>
</dbReference>
<evidence type="ECO:0000313" key="3">
    <source>
        <dbReference type="EMBL" id="GFO65954.1"/>
    </source>
</evidence>
<dbReference type="Pfam" id="PF07238">
    <property type="entry name" value="PilZ"/>
    <property type="match status" value="1"/>
</dbReference>
<dbReference type="Gene3D" id="2.30.110.70">
    <property type="match status" value="1"/>
</dbReference>
<dbReference type="Proteomes" id="UP000568888">
    <property type="component" value="Unassembled WGS sequence"/>
</dbReference>
<evidence type="ECO:0000313" key="4">
    <source>
        <dbReference type="Proteomes" id="UP000568888"/>
    </source>
</evidence>
<evidence type="ECO:0000259" key="2">
    <source>
        <dbReference type="Pfam" id="PF18672"/>
    </source>
</evidence>
<dbReference type="Pfam" id="PF18672">
    <property type="entry name" value="PilZN1"/>
    <property type="match status" value="1"/>
</dbReference>
<accession>A0A6V8N1R7</accession>
<feature type="domain" description="N-terminal PilZ-like" evidence="2">
    <location>
        <begin position="11"/>
        <end position="103"/>
    </location>
</feature>
<dbReference type="EMBL" id="BLXY01000014">
    <property type="protein sequence ID" value="GFO65954.1"/>
    <property type="molecule type" value="Genomic_DNA"/>
</dbReference>
<sequence length="244" mass="27119">MQNGTYNYKDYFQPGQKARVEVALSGDTVFNDGAIVTEINDAEVRLRLSREKLPEGVLLRPEAPLVVRVGVGGNSYRCKGVVLDDQGEEDLLIAFTGRVMPEDQREYFRLGTDIPVILFNVTAGTAEESGTAGLRVASQSSLPRIVNISGGGLRTETEMEMTRDDIVYATFHLPLPEPKVVPVVAQVMHCEKIDSGDGVIHSAGLRFMHINERDRDAIVRYVCNEEIKRIRLCRKDFYSLSNAS</sequence>
<dbReference type="InterPro" id="IPR040638">
    <property type="entry name" value="PilZN1"/>
</dbReference>